<accession>A0ACB7RQI0</accession>
<evidence type="ECO:0000313" key="2">
    <source>
        <dbReference type="Proteomes" id="UP000821845"/>
    </source>
</evidence>
<name>A0ACB7RQI0_HYAAI</name>
<sequence>MGGELRFGYRDDLPFFNIDLAQMKPLKEPLCVKETTVLPKRTVCLVTVENNKSEGNVISPMGTGRALLRAGPLCLPASAFLTAAPIQHFGDEDLRTTGATPCPFCCISCSGARRVQVSFKFPVPIRDEAHASLTTASETPSASYYFLCSSPIQHLATRIHGPRGQRRAHSAATDVPEHGVCKFSSFKSPF</sequence>
<dbReference type="Proteomes" id="UP000821845">
    <property type="component" value="Chromosome 8"/>
</dbReference>
<keyword evidence="2" id="KW-1185">Reference proteome</keyword>
<proteinExistence type="predicted"/>
<gene>
    <name evidence="1" type="ORF">HPB50_011174</name>
</gene>
<protein>
    <submittedName>
        <fullName evidence="1">Uncharacterized protein</fullName>
    </submittedName>
</protein>
<organism evidence="1 2">
    <name type="scientific">Hyalomma asiaticum</name>
    <name type="common">Tick</name>
    <dbReference type="NCBI Taxonomy" id="266040"/>
    <lineage>
        <taxon>Eukaryota</taxon>
        <taxon>Metazoa</taxon>
        <taxon>Ecdysozoa</taxon>
        <taxon>Arthropoda</taxon>
        <taxon>Chelicerata</taxon>
        <taxon>Arachnida</taxon>
        <taxon>Acari</taxon>
        <taxon>Parasitiformes</taxon>
        <taxon>Ixodida</taxon>
        <taxon>Ixodoidea</taxon>
        <taxon>Ixodidae</taxon>
        <taxon>Hyalomminae</taxon>
        <taxon>Hyalomma</taxon>
    </lineage>
</organism>
<comment type="caution">
    <text evidence="1">The sequence shown here is derived from an EMBL/GenBank/DDBJ whole genome shotgun (WGS) entry which is preliminary data.</text>
</comment>
<dbReference type="EMBL" id="CM023488">
    <property type="protein sequence ID" value="KAH6924071.1"/>
    <property type="molecule type" value="Genomic_DNA"/>
</dbReference>
<evidence type="ECO:0000313" key="1">
    <source>
        <dbReference type="EMBL" id="KAH6924071.1"/>
    </source>
</evidence>
<reference evidence="1" key="1">
    <citation type="submission" date="2020-05" db="EMBL/GenBank/DDBJ databases">
        <title>Large-scale comparative analyses of tick genomes elucidate their genetic diversity and vector capacities.</title>
        <authorList>
            <person name="Jia N."/>
            <person name="Wang J."/>
            <person name="Shi W."/>
            <person name="Du L."/>
            <person name="Sun Y."/>
            <person name="Zhan W."/>
            <person name="Jiang J."/>
            <person name="Wang Q."/>
            <person name="Zhang B."/>
            <person name="Ji P."/>
            <person name="Sakyi L.B."/>
            <person name="Cui X."/>
            <person name="Yuan T."/>
            <person name="Jiang B."/>
            <person name="Yang W."/>
            <person name="Lam T.T.-Y."/>
            <person name="Chang Q."/>
            <person name="Ding S."/>
            <person name="Wang X."/>
            <person name="Zhu J."/>
            <person name="Ruan X."/>
            <person name="Zhao L."/>
            <person name="Wei J."/>
            <person name="Que T."/>
            <person name="Du C."/>
            <person name="Cheng J."/>
            <person name="Dai P."/>
            <person name="Han X."/>
            <person name="Huang E."/>
            <person name="Gao Y."/>
            <person name="Liu J."/>
            <person name="Shao H."/>
            <person name="Ye R."/>
            <person name="Li L."/>
            <person name="Wei W."/>
            <person name="Wang X."/>
            <person name="Wang C."/>
            <person name="Yang T."/>
            <person name="Huo Q."/>
            <person name="Li W."/>
            <person name="Guo W."/>
            <person name="Chen H."/>
            <person name="Zhou L."/>
            <person name="Ni X."/>
            <person name="Tian J."/>
            <person name="Zhou Y."/>
            <person name="Sheng Y."/>
            <person name="Liu T."/>
            <person name="Pan Y."/>
            <person name="Xia L."/>
            <person name="Li J."/>
            <person name="Zhao F."/>
            <person name="Cao W."/>
        </authorList>
    </citation>
    <scope>NUCLEOTIDE SEQUENCE</scope>
    <source>
        <strain evidence="1">Hyas-2018</strain>
    </source>
</reference>